<dbReference type="Gene3D" id="3.30.559.30">
    <property type="entry name" value="Nonribosomal peptide synthetase, condensation domain"/>
    <property type="match status" value="1"/>
</dbReference>
<dbReference type="EMBL" id="JAMDLY010000020">
    <property type="protein sequence ID" value="MCY9532567.1"/>
    <property type="molecule type" value="Genomic_DNA"/>
</dbReference>
<dbReference type="Gene3D" id="1.10.1200.10">
    <property type="entry name" value="ACP-like"/>
    <property type="match status" value="1"/>
</dbReference>
<dbReference type="InterPro" id="IPR025110">
    <property type="entry name" value="AMP-bd_C"/>
</dbReference>
<evidence type="ECO:0000313" key="8">
    <source>
        <dbReference type="Proteomes" id="UP001527090"/>
    </source>
</evidence>
<dbReference type="Gene3D" id="3.30.559.10">
    <property type="entry name" value="Chloramphenicol acetyltransferase-like domain"/>
    <property type="match status" value="1"/>
</dbReference>
<dbReference type="PANTHER" id="PTHR45527:SF1">
    <property type="entry name" value="FATTY ACID SYNTHASE"/>
    <property type="match status" value="1"/>
</dbReference>
<evidence type="ECO:0000256" key="4">
    <source>
        <dbReference type="ARBA" id="ARBA00022737"/>
    </source>
</evidence>
<name>A0ABT4EFQ6_PAEAL</name>
<dbReference type="Pfam" id="PF13193">
    <property type="entry name" value="AMP-binding_C"/>
    <property type="match status" value="1"/>
</dbReference>
<dbReference type="SUPFAM" id="SSF52777">
    <property type="entry name" value="CoA-dependent acyltransferases"/>
    <property type="match status" value="2"/>
</dbReference>
<protein>
    <submittedName>
        <fullName evidence="7">Condensation domain-containing protein</fullName>
    </submittedName>
</protein>
<sequence>IPMPSRILQYASGSFDVCYQEMFSALLFGGSLYMVDNEMRKDPVRLFQEIEKHEIDVLFIPVAFLKFIFAEPEWAEAFPRCVRHIITAGEQLVVTPQVQACLKRLDICLHNHYGPSETHVVTTYTMTPEIIEVGLPPIGKPIANTSIYIVNDSFELQPIGVKGELFVSGACVGRGYWGRTDLTEEKFLDNPFVPGERLYKTGDVARWLPDGSIDYVGRSDHQVKIRGFRIELGEVESQLLHVPAVQEATVVALEDHAGQKQLCAYFTAERSLTAGELRAVLSQELPGYMIPSYFVQLERLPLTPNGKIDRRALPKPEGGIETGTEYVAPRTDTEARLARIWQDVLGLPSVGVKDNFFELGGHSLRATTLVSRLYKEMNVNFPLRGVFRHPTIEEMSQAISQMETSWYTAIPIAEEQEYYPLSSAQLRLYIMSQLEGSELSYNMPGMLVLEGQLNRDQFQTAFLKLIARHETLRTGFEMVDGEPMQRIHRNTEFAIDYRQVSEDEVPEMIGQFIRQFDLEHPPLLRVGLFEVGQDRHILVFDMHHIISDGVSMSNLVDEFTRLYANEERPPLRIQYKDYAVWQQARENLERRKRQEDYWMSVLQGDLPNAELPMDYDRTAVRSFDGEQIEFEINPVVTGQLNQLASNHECTLYMVLMSAYQILLSKYCGQDDIIVGTPVAGRNHADLEPLIGMFVNTLAIRNRPQGDKTFQSFLAEVKESTLGAFEHQEYPFEELIDLLKLQWETSRNPLFDTVFVLQNTEEREAGIGGLTISPYVTDDSVSAKFDLTLSVSEEDDGMKGSFLYASKLFKAAGIHRMMRDYLSILSQVCENPRIRIQDISISGQQTQEKSKIDTIEFAF</sequence>
<accession>A0ABT4EFQ6</accession>
<keyword evidence="3" id="KW-0597">Phosphoprotein</keyword>
<dbReference type="InterPro" id="IPR023213">
    <property type="entry name" value="CAT-like_dom_sf"/>
</dbReference>
<dbReference type="SUPFAM" id="SSF47336">
    <property type="entry name" value="ACP-like"/>
    <property type="match status" value="1"/>
</dbReference>
<dbReference type="PROSITE" id="PS00012">
    <property type="entry name" value="PHOSPHOPANTETHEINE"/>
    <property type="match status" value="1"/>
</dbReference>
<proteinExistence type="predicted"/>
<comment type="cofactor">
    <cofactor evidence="1">
        <name>pantetheine 4'-phosphate</name>
        <dbReference type="ChEBI" id="CHEBI:47942"/>
    </cofactor>
</comment>
<evidence type="ECO:0000256" key="5">
    <source>
        <dbReference type="ARBA" id="ARBA00023194"/>
    </source>
</evidence>
<feature type="non-terminal residue" evidence="7">
    <location>
        <position position="1"/>
    </location>
</feature>
<dbReference type="InterPro" id="IPR000873">
    <property type="entry name" value="AMP-dep_synth/lig_dom"/>
</dbReference>
<keyword evidence="2" id="KW-0596">Phosphopantetheine</keyword>
<gene>
    <name evidence="7" type="ORF">M5X04_25000</name>
</gene>
<reference evidence="7 8" key="1">
    <citation type="submission" date="2022-05" db="EMBL/GenBank/DDBJ databases">
        <title>Genome Sequencing of Bee-Associated Microbes.</title>
        <authorList>
            <person name="Dunlap C."/>
        </authorList>
    </citation>
    <scope>NUCLEOTIDE SEQUENCE [LARGE SCALE GENOMIC DNA]</scope>
    <source>
        <strain evidence="7 8">NRRL NRS-750</strain>
    </source>
</reference>
<dbReference type="InterPro" id="IPR006162">
    <property type="entry name" value="Ppantetheine_attach_site"/>
</dbReference>
<dbReference type="InterPro" id="IPR036736">
    <property type="entry name" value="ACP-like_sf"/>
</dbReference>
<dbReference type="InterPro" id="IPR045851">
    <property type="entry name" value="AMP-bd_C_sf"/>
</dbReference>
<dbReference type="SUPFAM" id="SSF56801">
    <property type="entry name" value="Acetyl-CoA synthetase-like"/>
    <property type="match status" value="1"/>
</dbReference>
<dbReference type="InterPro" id="IPR001242">
    <property type="entry name" value="Condensation_dom"/>
</dbReference>
<dbReference type="Gene3D" id="2.30.38.10">
    <property type="entry name" value="Luciferase, Domain 3"/>
    <property type="match status" value="1"/>
</dbReference>
<keyword evidence="4" id="KW-0677">Repeat</keyword>
<dbReference type="PROSITE" id="PS50075">
    <property type="entry name" value="CARRIER"/>
    <property type="match status" value="1"/>
</dbReference>
<feature type="domain" description="Carrier" evidence="6">
    <location>
        <begin position="328"/>
        <end position="403"/>
    </location>
</feature>
<dbReference type="PANTHER" id="PTHR45527">
    <property type="entry name" value="NONRIBOSOMAL PEPTIDE SYNTHETASE"/>
    <property type="match status" value="1"/>
</dbReference>
<dbReference type="RefSeq" id="WP_268632911.1">
    <property type="nucleotide sequence ID" value="NZ_JAMDLY010000020.1"/>
</dbReference>
<organism evidence="7 8">
    <name type="scientific">Paenibacillus alvei</name>
    <name type="common">Bacillus alvei</name>
    <dbReference type="NCBI Taxonomy" id="44250"/>
    <lineage>
        <taxon>Bacteria</taxon>
        <taxon>Bacillati</taxon>
        <taxon>Bacillota</taxon>
        <taxon>Bacilli</taxon>
        <taxon>Bacillales</taxon>
        <taxon>Paenibacillaceae</taxon>
        <taxon>Paenibacillus</taxon>
    </lineage>
</organism>
<evidence type="ECO:0000256" key="3">
    <source>
        <dbReference type="ARBA" id="ARBA00022553"/>
    </source>
</evidence>
<keyword evidence="5" id="KW-0045">Antibiotic biosynthesis</keyword>
<dbReference type="Proteomes" id="UP001527090">
    <property type="component" value="Unassembled WGS sequence"/>
</dbReference>
<dbReference type="InterPro" id="IPR020806">
    <property type="entry name" value="PKS_PP-bd"/>
</dbReference>
<dbReference type="Pfam" id="PF00668">
    <property type="entry name" value="Condensation"/>
    <property type="match status" value="1"/>
</dbReference>
<dbReference type="Pfam" id="PF00550">
    <property type="entry name" value="PP-binding"/>
    <property type="match status" value="1"/>
</dbReference>
<comment type="caution">
    <text evidence="7">The sequence shown here is derived from an EMBL/GenBank/DDBJ whole genome shotgun (WGS) entry which is preliminary data.</text>
</comment>
<keyword evidence="8" id="KW-1185">Reference proteome</keyword>
<dbReference type="SMART" id="SM00823">
    <property type="entry name" value="PKS_PP"/>
    <property type="match status" value="1"/>
</dbReference>
<dbReference type="InterPro" id="IPR009081">
    <property type="entry name" value="PP-bd_ACP"/>
</dbReference>
<evidence type="ECO:0000256" key="1">
    <source>
        <dbReference type="ARBA" id="ARBA00001957"/>
    </source>
</evidence>
<evidence type="ECO:0000259" key="6">
    <source>
        <dbReference type="PROSITE" id="PS50075"/>
    </source>
</evidence>
<evidence type="ECO:0000256" key="2">
    <source>
        <dbReference type="ARBA" id="ARBA00022450"/>
    </source>
</evidence>
<dbReference type="Gene3D" id="3.40.50.980">
    <property type="match status" value="1"/>
</dbReference>
<dbReference type="Gene3D" id="3.30.300.30">
    <property type="match status" value="1"/>
</dbReference>
<dbReference type="Pfam" id="PF00501">
    <property type="entry name" value="AMP-binding"/>
    <property type="match status" value="1"/>
</dbReference>
<dbReference type="CDD" id="cd19531">
    <property type="entry name" value="LCL_NRPS-like"/>
    <property type="match status" value="1"/>
</dbReference>
<evidence type="ECO:0000313" key="7">
    <source>
        <dbReference type="EMBL" id="MCY9532567.1"/>
    </source>
</evidence>